<evidence type="ECO:0000256" key="3">
    <source>
        <dbReference type="SAM" id="Phobius"/>
    </source>
</evidence>
<protein>
    <submittedName>
        <fullName evidence="5">Beta-monoglucosyldiacylglycerol synthase</fullName>
        <ecNumber evidence="5">2.4.1.-</ecNumber>
    </submittedName>
</protein>
<keyword evidence="2 5" id="KW-0808">Transferase</keyword>
<sequence length="383" mass="43644">MFTACFFWILVLTVFYIYAGYPLLLLLLSALTPRKPLPAPDHLPDVTLIVTAYNEEAVINKKLENCLAFDYPEKKLKIIVVSDGSNDRTDELVGGFADCGVTLLKTGGRIGKTAAQNEAARQARGEILVFSDANSIWEKDALKRLVAPFQDPLVGYACGRLEYTNTREGSSSFSEGLYWRYEIFLRRLESATGAITAGNGAIYAVRSQDYFNFKNNQSHDFEFPRHMILNSKRAVYVHEAVAWEKAGTTAEDEFKRKVRMLARVWGGIIKAPVLPCTLLRNLNFAWKFISHRLLRYLAPFLLILVFILNVFLYPQGRLYQILYLIQITFYSLALTGAVYRIKARVFYIPFYFCLFHFACMKGLLQALFKHTPAIWEKAGSTRT</sequence>
<reference evidence="5" key="1">
    <citation type="submission" date="2019-03" db="EMBL/GenBank/DDBJ databases">
        <authorList>
            <person name="Hao L."/>
        </authorList>
    </citation>
    <scope>NUCLEOTIDE SEQUENCE</scope>
</reference>
<proteinExistence type="predicted"/>
<feature type="domain" description="Glycosyltransferase 2-like" evidence="4">
    <location>
        <begin position="48"/>
        <end position="185"/>
    </location>
</feature>
<feature type="transmembrane region" description="Helical" evidence="3">
    <location>
        <begin position="293"/>
        <end position="312"/>
    </location>
</feature>
<dbReference type="PANTHER" id="PTHR43630">
    <property type="entry name" value="POLY-BETA-1,6-N-ACETYL-D-GLUCOSAMINE SYNTHASE"/>
    <property type="match status" value="1"/>
</dbReference>
<dbReference type="CDD" id="cd06439">
    <property type="entry name" value="CESA_like_1"/>
    <property type="match status" value="1"/>
</dbReference>
<keyword evidence="3" id="KW-1133">Transmembrane helix</keyword>
<evidence type="ECO:0000313" key="5">
    <source>
        <dbReference type="EMBL" id="VFU14799.1"/>
    </source>
</evidence>
<dbReference type="AlphaFoldDB" id="A0A485M121"/>
<gene>
    <name evidence="5" type="ORF">SCFA_2690004</name>
</gene>
<evidence type="ECO:0000256" key="1">
    <source>
        <dbReference type="ARBA" id="ARBA00022676"/>
    </source>
</evidence>
<keyword evidence="3" id="KW-0812">Transmembrane</keyword>
<dbReference type="EC" id="2.4.1.-" evidence="5"/>
<dbReference type="EMBL" id="CAADRN010000189">
    <property type="protein sequence ID" value="VFU14799.1"/>
    <property type="molecule type" value="Genomic_DNA"/>
</dbReference>
<dbReference type="PANTHER" id="PTHR43630:SF1">
    <property type="entry name" value="POLY-BETA-1,6-N-ACETYL-D-GLUCOSAMINE SYNTHASE"/>
    <property type="match status" value="1"/>
</dbReference>
<dbReference type="InterPro" id="IPR029044">
    <property type="entry name" value="Nucleotide-diphossugar_trans"/>
</dbReference>
<feature type="transmembrane region" description="Helical" evidence="3">
    <location>
        <begin position="6"/>
        <end position="28"/>
    </location>
</feature>
<evidence type="ECO:0000256" key="2">
    <source>
        <dbReference type="ARBA" id="ARBA00022679"/>
    </source>
</evidence>
<evidence type="ECO:0000259" key="4">
    <source>
        <dbReference type="Pfam" id="PF00535"/>
    </source>
</evidence>
<dbReference type="InterPro" id="IPR001173">
    <property type="entry name" value="Glyco_trans_2-like"/>
</dbReference>
<keyword evidence="1 5" id="KW-0328">Glycosyltransferase</keyword>
<dbReference type="SUPFAM" id="SSF53448">
    <property type="entry name" value="Nucleotide-diphospho-sugar transferases"/>
    <property type="match status" value="1"/>
</dbReference>
<accession>A0A485M121</accession>
<dbReference type="Pfam" id="PF00535">
    <property type="entry name" value="Glycos_transf_2"/>
    <property type="match status" value="1"/>
</dbReference>
<name>A0A485M121_9ZZZZ</name>
<feature type="transmembrane region" description="Helical" evidence="3">
    <location>
        <begin position="318"/>
        <end position="339"/>
    </location>
</feature>
<feature type="transmembrane region" description="Helical" evidence="3">
    <location>
        <begin position="346"/>
        <end position="368"/>
    </location>
</feature>
<dbReference type="Gene3D" id="3.90.550.10">
    <property type="entry name" value="Spore Coat Polysaccharide Biosynthesis Protein SpsA, Chain A"/>
    <property type="match status" value="1"/>
</dbReference>
<keyword evidence="3" id="KW-0472">Membrane</keyword>
<organism evidence="5">
    <name type="scientific">anaerobic digester metagenome</name>
    <dbReference type="NCBI Taxonomy" id="1263854"/>
    <lineage>
        <taxon>unclassified sequences</taxon>
        <taxon>metagenomes</taxon>
        <taxon>ecological metagenomes</taxon>
    </lineage>
</organism>
<dbReference type="GO" id="GO:0016757">
    <property type="term" value="F:glycosyltransferase activity"/>
    <property type="evidence" value="ECO:0007669"/>
    <property type="project" value="UniProtKB-KW"/>
</dbReference>